<evidence type="ECO:0000313" key="1">
    <source>
        <dbReference type="EMBL" id="MEQ2427298.1"/>
    </source>
</evidence>
<name>A0ABV1DA95_9FIRM</name>
<accession>A0ABV1DA95</accession>
<sequence>MEKRIVKPSLLKEQKENEEYRWRIMDALEDINLFMEWHLGGYTRKGYRDDG</sequence>
<dbReference type="Proteomes" id="UP001454086">
    <property type="component" value="Unassembled WGS sequence"/>
</dbReference>
<organism evidence="1 2">
    <name type="scientific">Enterocloster hominis</name>
    <name type="common">ex Hitch et al. 2024</name>
    <dbReference type="NCBI Taxonomy" id="1917870"/>
    <lineage>
        <taxon>Bacteria</taxon>
        <taxon>Bacillati</taxon>
        <taxon>Bacillota</taxon>
        <taxon>Clostridia</taxon>
        <taxon>Lachnospirales</taxon>
        <taxon>Lachnospiraceae</taxon>
        <taxon>Enterocloster</taxon>
    </lineage>
</organism>
<reference evidence="1 2" key="1">
    <citation type="submission" date="2024-03" db="EMBL/GenBank/DDBJ databases">
        <title>Human intestinal bacterial collection.</title>
        <authorList>
            <person name="Pauvert C."/>
            <person name="Hitch T.C.A."/>
            <person name="Clavel T."/>
        </authorList>
    </citation>
    <scope>NUCLEOTIDE SEQUENCE [LARGE SCALE GENOMIC DNA]</scope>
    <source>
        <strain evidence="1 2">CLA-SR-H021</strain>
    </source>
</reference>
<dbReference type="EMBL" id="JBBMFM010000098">
    <property type="protein sequence ID" value="MEQ2427298.1"/>
    <property type="molecule type" value="Genomic_DNA"/>
</dbReference>
<evidence type="ECO:0000313" key="2">
    <source>
        <dbReference type="Proteomes" id="UP001454086"/>
    </source>
</evidence>
<proteinExistence type="predicted"/>
<comment type="caution">
    <text evidence="1">The sequence shown here is derived from an EMBL/GenBank/DDBJ whole genome shotgun (WGS) entry which is preliminary data.</text>
</comment>
<dbReference type="RefSeq" id="WP_157045609.1">
    <property type="nucleotide sequence ID" value="NZ_JBBMFM010000098.1"/>
</dbReference>
<gene>
    <name evidence="1" type="ORF">WMQ36_20235</name>
</gene>
<keyword evidence="2" id="KW-1185">Reference proteome</keyword>
<protein>
    <submittedName>
        <fullName evidence="1">Uncharacterized protein</fullName>
    </submittedName>
</protein>